<name>A0AAX2JE78_9FUSO</name>
<dbReference type="PROSITE" id="PS51094">
    <property type="entry name" value="PTS_EIIA_TYPE_2"/>
    <property type="match status" value="1"/>
</dbReference>
<keyword evidence="1" id="KW-0808">Transferase</keyword>
<dbReference type="SUPFAM" id="SSF55804">
    <property type="entry name" value="Phoshotransferase/anion transport protein"/>
    <property type="match status" value="1"/>
</dbReference>
<evidence type="ECO:0000313" key="9">
    <source>
        <dbReference type="EMBL" id="SQJ13760.1"/>
    </source>
</evidence>
<dbReference type="InterPro" id="IPR002178">
    <property type="entry name" value="PTS_EIIA_type-2_dom"/>
</dbReference>
<evidence type="ECO:0000259" key="6">
    <source>
        <dbReference type="PROSITE" id="PS51094"/>
    </source>
</evidence>
<sequence length="676" mass="79194">MLSRKSIDLLHFLLKEKRNVSLKELSDHFELSERSIRYEIEKIQKELSAKDGFEFIISKGECFVDDYTALEKYLNESRQDYIFSPKEREIYILLKICFEREINQNVISEELDTSRSTIKVHLRDIKKVLDEYNLELELLHKKGLGVTGEEEKIRQCTLKIMNMVKKSNSSFLKNILDDYLEEIDIEGVKLFINYCQKLMNKIVSDEAFDIISKYLILAIYFNKKGYKITSIKNYNFLKNTSEFECVEKSRALLEGFYEIELSEEEYLKITDYFLGSHTYNISYSYYENWVEIEMIVKNFINKINEKLDVDISADETLMTGLVNHIKPTIYRLKNGIELENTIYEEVVESYPNLFSLIKGSVGELEDFINNKFTNDEIAFITIHFKAAIDRNIKKKREKVKVLVVCGSGYGSSKLLAQQLKDMYRVEIIDTIPRYLLEKVNKRTDIDLILTTIPLDDFDTDKTIIKVNPILNKEDMFKLDNYPISRDSKKIIFSELIEVIEKNSKIKADEKLLGALKTFLDSKLIDDLFHKKITISDLLSEKRIKLKGKAANWREAIREAGELLLKDGCIEEEYIDNMIKLVDDFGNYIMLIPNVIFPHTKSKDLVKKTAFSIVTYDKRIDFIDEEKIGLVICFCVKDEREHLDSLIEIVEKIEENNLEEKIRRSKTAKDVIKYLTN</sequence>
<keyword evidence="5" id="KW-0804">Transcription</keyword>
<dbReference type="KEGG" id="ful:C4N20_05170"/>
<dbReference type="InterPro" id="IPR036388">
    <property type="entry name" value="WH-like_DNA-bd_sf"/>
</dbReference>
<keyword evidence="4" id="KW-0010">Activator</keyword>
<keyword evidence="2" id="KW-0677">Repeat</keyword>
<dbReference type="SUPFAM" id="SSF63520">
    <property type="entry name" value="PTS-regulatory domain, PRD"/>
    <property type="match status" value="2"/>
</dbReference>
<reference evidence="9 10" key="1">
    <citation type="submission" date="2018-06" db="EMBL/GenBank/DDBJ databases">
        <authorList>
            <consortium name="Pathogen Informatics"/>
            <person name="Doyle S."/>
        </authorList>
    </citation>
    <scope>NUCLEOTIDE SEQUENCE [LARGE SCALE GENOMIC DNA]</scope>
    <source>
        <strain evidence="9 10">NCTC12112</strain>
    </source>
</reference>
<dbReference type="Pfam" id="PF08279">
    <property type="entry name" value="HTH_11"/>
    <property type="match status" value="1"/>
</dbReference>
<dbReference type="RefSeq" id="WP_005979626.1">
    <property type="nucleotide sequence ID" value="NZ_CABKNW010000004.1"/>
</dbReference>
<organism evidence="9 10">
    <name type="scientific">Fusobacterium ulcerans</name>
    <dbReference type="NCBI Taxonomy" id="861"/>
    <lineage>
        <taxon>Bacteria</taxon>
        <taxon>Fusobacteriati</taxon>
        <taxon>Fusobacteriota</taxon>
        <taxon>Fusobacteriia</taxon>
        <taxon>Fusobacteriales</taxon>
        <taxon>Fusobacteriaceae</taxon>
        <taxon>Fusobacterium</taxon>
    </lineage>
</organism>
<keyword evidence="3" id="KW-0805">Transcription regulation</keyword>
<dbReference type="InterPro" id="IPR013196">
    <property type="entry name" value="HTH_11"/>
</dbReference>
<feature type="domain" description="PTS EIIA type-2" evidence="6">
    <location>
        <begin position="536"/>
        <end position="676"/>
    </location>
</feature>
<dbReference type="Gene3D" id="3.40.50.2300">
    <property type="match status" value="1"/>
</dbReference>
<dbReference type="PANTHER" id="PTHR30185">
    <property type="entry name" value="CRYPTIC BETA-GLUCOSIDE BGL OPERON ANTITERMINATOR"/>
    <property type="match status" value="1"/>
</dbReference>
<evidence type="ECO:0000259" key="7">
    <source>
        <dbReference type="PROSITE" id="PS51099"/>
    </source>
</evidence>
<dbReference type="SUPFAM" id="SSF52794">
    <property type="entry name" value="PTS system IIB component-like"/>
    <property type="match status" value="1"/>
</dbReference>
<feature type="domain" description="PRD" evidence="8">
    <location>
        <begin position="179"/>
        <end position="283"/>
    </location>
</feature>
<evidence type="ECO:0000256" key="4">
    <source>
        <dbReference type="ARBA" id="ARBA00023159"/>
    </source>
</evidence>
<dbReference type="PANTHER" id="PTHR30185:SF18">
    <property type="entry name" value="TRANSCRIPTIONAL REGULATOR MTLR"/>
    <property type="match status" value="1"/>
</dbReference>
<evidence type="ECO:0000259" key="8">
    <source>
        <dbReference type="PROSITE" id="PS51372"/>
    </source>
</evidence>
<dbReference type="GeneID" id="78454188"/>
<dbReference type="InterPro" id="IPR036095">
    <property type="entry name" value="PTS_EIIB-like_sf"/>
</dbReference>
<feature type="domain" description="PRD" evidence="8">
    <location>
        <begin position="287"/>
        <end position="394"/>
    </location>
</feature>
<dbReference type="CDD" id="cd05568">
    <property type="entry name" value="PTS_IIB_bgl_like"/>
    <property type="match status" value="1"/>
</dbReference>
<dbReference type="Pfam" id="PF00874">
    <property type="entry name" value="PRD"/>
    <property type="match status" value="2"/>
</dbReference>
<dbReference type="Gene3D" id="1.10.10.10">
    <property type="entry name" value="Winged helix-like DNA-binding domain superfamily/Winged helix DNA-binding domain"/>
    <property type="match status" value="1"/>
</dbReference>
<dbReference type="Gene3D" id="1.10.1790.10">
    <property type="entry name" value="PRD domain"/>
    <property type="match status" value="1"/>
</dbReference>
<dbReference type="InterPro" id="IPR050661">
    <property type="entry name" value="BglG_antiterminators"/>
</dbReference>
<dbReference type="Proteomes" id="UP000249008">
    <property type="component" value="Chromosome 1"/>
</dbReference>
<dbReference type="GO" id="GO:0008982">
    <property type="term" value="F:protein-N(PI)-phosphohistidine-sugar phosphotransferase activity"/>
    <property type="evidence" value="ECO:0007669"/>
    <property type="project" value="InterPro"/>
</dbReference>
<dbReference type="InterPro" id="IPR016152">
    <property type="entry name" value="PTrfase/Anion_transptr"/>
</dbReference>
<dbReference type="PROSITE" id="PS51099">
    <property type="entry name" value="PTS_EIIB_TYPE_2"/>
    <property type="match status" value="1"/>
</dbReference>
<feature type="domain" description="PTS EIIB type-2" evidence="7">
    <location>
        <begin position="399"/>
        <end position="490"/>
    </location>
</feature>
<protein>
    <submittedName>
        <fullName evidence="9">Probable licABCH operon regulator</fullName>
    </submittedName>
</protein>
<dbReference type="Pfam" id="PF05043">
    <property type="entry name" value="Mga"/>
    <property type="match status" value="1"/>
</dbReference>
<evidence type="ECO:0000313" key="10">
    <source>
        <dbReference type="Proteomes" id="UP000249008"/>
    </source>
</evidence>
<accession>A0AAX2JE78</accession>
<evidence type="ECO:0000256" key="2">
    <source>
        <dbReference type="ARBA" id="ARBA00022737"/>
    </source>
</evidence>
<dbReference type="InterPro" id="IPR007737">
    <property type="entry name" value="Mga_HTH"/>
</dbReference>
<dbReference type="AlphaFoldDB" id="A0AAX2JE78"/>
<dbReference type="PROSITE" id="PS51372">
    <property type="entry name" value="PRD_2"/>
    <property type="match status" value="2"/>
</dbReference>
<dbReference type="Pfam" id="PF00359">
    <property type="entry name" value="PTS_EIIA_2"/>
    <property type="match status" value="1"/>
</dbReference>
<dbReference type="InterPro" id="IPR036634">
    <property type="entry name" value="PRD_sf"/>
</dbReference>
<dbReference type="Gene3D" id="3.40.930.10">
    <property type="entry name" value="Mannitol-specific EII, Chain A"/>
    <property type="match status" value="1"/>
</dbReference>
<dbReference type="InterPro" id="IPR011608">
    <property type="entry name" value="PRD"/>
</dbReference>
<dbReference type="EMBL" id="LS483487">
    <property type="protein sequence ID" value="SQJ13760.1"/>
    <property type="molecule type" value="Genomic_DNA"/>
</dbReference>
<dbReference type="InterPro" id="IPR013011">
    <property type="entry name" value="PTS_EIIB_2"/>
</dbReference>
<evidence type="ECO:0000256" key="1">
    <source>
        <dbReference type="ARBA" id="ARBA00022679"/>
    </source>
</evidence>
<proteinExistence type="predicted"/>
<dbReference type="GO" id="GO:0006355">
    <property type="term" value="P:regulation of DNA-templated transcription"/>
    <property type="evidence" value="ECO:0007669"/>
    <property type="project" value="InterPro"/>
</dbReference>
<evidence type="ECO:0000256" key="3">
    <source>
        <dbReference type="ARBA" id="ARBA00023015"/>
    </source>
</evidence>
<gene>
    <name evidence="9" type="primary">licR_4</name>
    <name evidence="9" type="ORF">NCTC12112_02920</name>
</gene>
<evidence type="ECO:0000256" key="5">
    <source>
        <dbReference type="ARBA" id="ARBA00023163"/>
    </source>
</evidence>
<dbReference type="GO" id="GO:0009401">
    <property type="term" value="P:phosphoenolpyruvate-dependent sugar phosphotransferase system"/>
    <property type="evidence" value="ECO:0007669"/>
    <property type="project" value="InterPro"/>
</dbReference>